<dbReference type="AlphaFoldDB" id="A0AAV5VNZ7"/>
<gene>
    <name evidence="1" type="ORF">PFISCL1PPCAC_10791</name>
</gene>
<feature type="non-terminal residue" evidence="1">
    <location>
        <position position="1"/>
    </location>
</feature>
<organism evidence="1 2">
    <name type="scientific">Pristionchus fissidentatus</name>
    <dbReference type="NCBI Taxonomy" id="1538716"/>
    <lineage>
        <taxon>Eukaryota</taxon>
        <taxon>Metazoa</taxon>
        <taxon>Ecdysozoa</taxon>
        <taxon>Nematoda</taxon>
        <taxon>Chromadorea</taxon>
        <taxon>Rhabditida</taxon>
        <taxon>Rhabditina</taxon>
        <taxon>Diplogasteromorpha</taxon>
        <taxon>Diplogasteroidea</taxon>
        <taxon>Neodiplogasteridae</taxon>
        <taxon>Pristionchus</taxon>
    </lineage>
</organism>
<keyword evidence="2" id="KW-1185">Reference proteome</keyword>
<protein>
    <submittedName>
        <fullName evidence="1">Uncharacterized protein</fullName>
    </submittedName>
</protein>
<comment type="caution">
    <text evidence="1">The sequence shown here is derived from an EMBL/GenBank/DDBJ whole genome shotgun (WGS) entry which is preliminary data.</text>
</comment>
<proteinExistence type="predicted"/>
<evidence type="ECO:0000313" key="1">
    <source>
        <dbReference type="EMBL" id="GMT19494.1"/>
    </source>
</evidence>
<accession>A0AAV5VNZ7</accession>
<dbReference type="Proteomes" id="UP001432322">
    <property type="component" value="Unassembled WGS sequence"/>
</dbReference>
<name>A0AAV5VNZ7_9BILA</name>
<dbReference type="EMBL" id="BTSY01000003">
    <property type="protein sequence ID" value="GMT19494.1"/>
    <property type="molecule type" value="Genomic_DNA"/>
</dbReference>
<reference evidence="1" key="1">
    <citation type="submission" date="2023-10" db="EMBL/GenBank/DDBJ databases">
        <title>Genome assembly of Pristionchus species.</title>
        <authorList>
            <person name="Yoshida K."/>
            <person name="Sommer R.J."/>
        </authorList>
    </citation>
    <scope>NUCLEOTIDE SEQUENCE</scope>
    <source>
        <strain evidence="1">RS5133</strain>
    </source>
</reference>
<evidence type="ECO:0000313" key="2">
    <source>
        <dbReference type="Proteomes" id="UP001432322"/>
    </source>
</evidence>
<sequence length="194" mass="22471">VAPFIRTMEFHSQIPVSRESIEKELKLTQDFSDVQFEKLEARTTRFHARMAAQLSIIESQRQLVELLRKVKRQRERNLAEKSKESVNIPPTTTNAIKSTSTTHRRVPVYYGSMELKNTIKDVRRDLEALGNINQTRKYFHEVKIPVIFDHFNNVLSQLTKSLNEIPIPDSEAVENVDSFFDSGSETSGRSHKRE</sequence>